<evidence type="ECO:0000256" key="2">
    <source>
        <dbReference type="ARBA" id="ARBA00009063"/>
    </source>
</evidence>
<dbReference type="GO" id="GO:0006890">
    <property type="term" value="P:retrograde vesicle-mediated transport, Golgi to endoplasmic reticulum"/>
    <property type="evidence" value="ECO:0007669"/>
    <property type="project" value="TreeGrafter"/>
</dbReference>
<proteinExistence type="inferred from homology"/>
<dbReference type="GO" id="GO:0005783">
    <property type="term" value="C:endoplasmic reticulum"/>
    <property type="evidence" value="ECO:0007669"/>
    <property type="project" value="TreeGrafter"/>
</dbReference>
<dbReference type="EMBL" id="JAHUZD010000023">
    <property type="protein sequence ID" value="KAI3406585.2"/>
    <property type="molecule type" value="Genomic_DNA"/>
</dbReference>
<evidence type="ECO:0000256" key="1">
    <source>
        <dbReference type="ARBA" id="ARBA00004211"/>
    </source>
</evidence>
<dbReference type="GO" id="GO:0031201">
    <property type="term" value="C:SNARE complex"/>
    <property type="evidence" value="ECO:0007669"/>
    <property type="project" value="TreeGrafter"/>
</dbReference>
<keyword evidence="6 9" id="KW-1133">Transmembrane helix</keyword>
<evidence type="ECO:0000256" key="4">
    <source>
        <dbReference type="ARBA" id="ARBA00022692"/>
    </source>
</evidence>
<dbReference type="InterPro" id="IPR000727">
    <property type="entry name" value="T_SNARE_dom"/>
</dbReference>
<protein>
    <submittedName>
        <fullName evidence="11">UFE1</fullName>
    </submittedName>
</protein>
<dbReference type="PROSITE" id="PS50192">
    <property type="entry name" value="T_SNARE"/>
    <property type="match status" value="1"/>
</dbReference>
<evidence type="ECO:0000256" key="5">
    <source>
        <dbReference type="ARBA" id="ARBA00022927"/>
    </source>
</evidence>
<keyword evidence="8 9" id="KW-0472">Membrane</keyword>
<dbReference type="PANTHER" id="PTHR15959:SF0">
    <property type="entry name" value="SYNTAXIN-18"/>
    <property type="match status" value="1"/>
</dbReference>
<dbReference type="Proteomes" id="UP001202479">
    <property type="component" value="Unassembled WGS sequence"/>
</dbReference>
<feature type="domain" description="T-SNARE coiled-coil homology" evidence="10">
    <location>
        <begin position="245"/>
        <end position="307"/>
    </location>
</feature>
<sequence length="338" mass="39822">MPDLTPQFQKCVDIVESEVKFRPKSLKKEEEKPLYLIKDTFLKECLEFYQVLANLNQFTVKIKSDYLAITDSTSSLRTKDKIDEDFSFKVQQCFKKLSMLEEYETKRQNMVEQHLPKNRWFPFSNIDDEQHIYFTTLAKHRMQILRFLMENLNHVNKKFELMQRKRISREKQLNLLNFQNIDEDEDIMMDESLNKSDVFTNLDQIQQKVELDEKEEGEGEGVAAVNDTMTQQQLQELEVENKELLNLKSSQLKQVDKIQQSIMDIINIQNELSFKLQEQGNQINNLMDSHSQVEMEVAAGNKNLNQATRKNKRGTNYLVSICIILGCLLVIIDFLKFI</sequence>
<dbReference type="RefSeq" id="XP_049182330.1">
    <property type="nucleotide sequence ID" value="XM_049326657.1"/>
</dbReference>
<evidence type="ECO:0000256" key="7">
    <source>
        <dbReference type="ARBA" id="ARBA00023054"/>
    </source>
</evidence>
<keyword evidence="4 9" id="KW-0812">Transmembrane</keyword>
<reference evidence="11" key="1">
    <citation type="journal article" date="2022" name="DNA Res.">
        <title>Genome analysis of five recently described species of the CUG-Ser clade uncovers Candida theae as a new hybrid lineage with pathogenic potential in the Candida parapsilosis species complex.</title>
        <authorList>
            <person name="Mixao V."/>
            <person name="Del Olmo V."/>
            <person name="Hegedusova E."/>
            <person name="Saus E."/>
            <person name="Pryszcz L."/>
            <person name="Cillingova A."/>
            <person name="Nosek J."/>
            <person name="Gabaldon T."/>
        </authorList>
    </citation>
    <scope>NUCLEOTIDE SEQUENCE</scope>
    <source>
        <strain evidence="11">CBS 10844</strain>
    </source>
</reference>
<evidence type="ECO:0000256" key="3">
    <source>
        <dbReference type="ARBA" id="ARBA00022448"/>
    </source>
</evidence>
<accession>A0AAI9T1Y7</accession>
<feature type="transmembrane region" description="Helical" evidence="9">
    <location>
        <begin position="317"/>
        <end position="335"/>
    </location>
</feature>
<evidence type="ECO:0000256" key="6">
    <source>
        <dbReference type="ARBA" id="ARBA00022989"/>
    </source>
</evidence>
<comment type="similarity">
    <text evidence="2">Belongs to the syntaxin family.</text>
</comment>
<dbReference type="GeneID" id="73378334"/>
<dbReference type="GO" id="GO:0015031">
    <property type="term" value="P:protein transport"/>
    <property type="evidence" value="ECO:0007669"/>
    <property type="project" value="UniProtKB-KW"/>
</dbReference>
<organism evidence="11 12">
    <name type="scientific">Candida oxycetoniae</name>
    <dbReference type="NCBI Taxonomy" id="497107"/>
    <lineage>
        <taxon>Eukaryota</taxon>
        <taxon>Fungi</taxon>
        <taxon>Dikarya</taxon>
        <taxon>Ascomycota</taxon>
        <taxon>Saccharomycotina</taxon>
        <taxon>Pichiomycetes</taxon>
        <taxon>Debaryomycetaceae</taxon>
        <taxon>Candida/Lodderomyces clade</taxon>
        <taxon>Candida</taxon>
    </lineage>
</organism>
<keyword evidence="5" id="KW-0653">Protein transport</keyword>
<dbReference type="Pfam" id="PF10496">
    <property type="entry name" value="Syntaxin-18_N"/>
    <property type="match status" value="1"/>
</dbReference>
<dbReference type="SUPFAM" id="SSF58038">
    <property type="entry name" value="SNARE fusion complex"/>
    <property type="match status" value="1"/>
</dbReference>
<evidence type="ECO:0000313" key="12">
    <source>
        <dbReference type="Proteomes" id="UP001202479"/>
    </source>
</evidence>
<dbReference type="Gene3D" id="1.20.5.110">
    <property type="match status" value="1"/>
</dbReference>
<dbReference type="AlphaFoldDB" id="A0AAI9T1Y7"/>
<evidence type="ECO:0000256" key="9">
    <source>
        <dbReference type="SAM" id="Phobius"/>
    </source>
</evidence>
<dbReference type="PANTHER" id="PTHR15959">
    <property type="entry name" value="SYNTAXIN-18"/>
    <property type="match status" value="1"/>
</dbReference>
<keyword evidence="12" id="KW-1185">Reference proteome</keyword>
<evidence type="ECO:0000256" key="8">
    <source>
        <dbReference type="ARBA" id="ARBA00023136"/>
    </source>
</evidence>
<evidence type="ECO:0000313" key="11">
    <source>
        <dbReference type="EMBL" id="KAI3406585.2"/>
    </source>
</evidence>
<keyword evidence="3" id="KW-0813">Transport</keyword>
<comment type="caution">
    <text evidence="11">The sequence shown here is derived from an EMBL/GenBank/DDBJ whole genome shotgun (WGS) entry which is preliminary data.</text>
</comment>
<name>A0AAI9T1Y7_9ASCO</name>
<gene>
    <name evidence="11" type="ORF">KGF56_000717</name>
</gene>
<comment type="subcellular location">
    <subcellularLocation>
        <location evidence="1">Membrane</location>
        <topology evidence="1">Single-pass type IV membrane protein</topology>
    </subcellularLocation>
</comment>
<evidence type="ECO:0000259" key="10">
    <source>
        <dbReference type="PROSITE" id="PS50192"/>
    </source>
</evidence>
<keyword evidence="7" id="KW-0175">Coiled coil</keyword>
<dbReference type="InterPro" id="IPR019529">
    <property type="entry name" value="Syntaxin-18_N"/>
</dbReference>